<gene>
    <name evidence="4" type="ORF">DI09_19p190</name>
</gene>
<evidence type="ECO:0000256" key="3">
    <source>
        <dbReference type="ARBA" id="ARBA00023274"/>
    </source>
</evidence>
<name>A0A098VTC3_9MICR</name>
<comment type="similarity">
    <text evidence="1">Belongs to the bacterial ribosomal protein bL28 family.</text>
</comment>
<dbReference type="GO" id="GO:0003735">
    <property type="term" value="F:structural constituent of ribosome"/>
    <property type="evidence" value="ECO:0007669"/>
    <property type="project" value="InterPro"/>
</dbReference>
<evidence type="ECO:0000313" key="5">
    <source>
        <dbReference type="Proteomes" id="UP000029725"/>
    </source>
</evidence>
<evidence type="ECO:0000313" key="4">
    <source>
        <dbReference type="EMBL" id="KGG52237.1"/>
    </source>
</evidence>
<dbReference type="EMBL" id="JMKJ01000110">
    <property type="protein sequence ID" value="KGG52237.1"/>
    <property type="molecule type" value="Genomic_DNA"/>
</dbReference>
<accession>A0A098VTC3</accession>
<keyword evidence="3" id="KW-0687">Ribonucleoprotein</keyword>
<dbReference type="VEuPathDB" id="MicrosporidiaDB:DI09_19p190"/>
<reference evidence="4 5" key="1">
    <citation type="submission" date="2014-04" db="EMBL/GenBank/DDBJ databases">
        <title>A new species of microsporidia sheds light on the evolution of extreme parasitism.</title>
        <authorList>
            <person name="Haag K.L."/>
            <person name="James T.Y."/>
            <person name="Larsson R."/>
            <person name="Schaer T.M."/>
            <person name="Refardt D."/>
            <person name="Pombert J.-F."/>
            <person name="Ebert D."/>
        </authorList>
    </citation>
    <scope>NUCLEOTIDE SEQUENCE [LARGE SCALE GENOMIC DNA]</scope>
    <source>
        <strain evidence="4 5">UGP3</strain>
        <tissue evidence="4">Spores</tissue>
    </source>
</reference>
<dbReference type="PANTHER" id="PTHR13528">
    <property type="entry name" value="39S RIBOSOMAL PROTEIN L28, MITOCHONDRIAL"/>
    <property type="match status" value="1"/>
</dbReference>
<dbReference type="GO" id="GO:0005840">
    <property type="term" value="C:ribosome"/>
    <property type="evidence" value="ECO:0007669"/>
    <property type="project" value="UniProtKB-KW"/>
</dbReference>
<keyword evidence="5" id="KW-1185">Reference proteome</keyword>
<protein>
    <submittedName>
        <fullName evidence="4">50S ribosomal protein L28</fullName>
    </submittedName>
</protein>
<dbReference type="OrthoDB" id="361870at2759"/>
<dbReference type="InterPro" id="IPR034704">
    <property type="entry name" value="Ribosomal_bL28/bL31-like_sf"/>
</dbReference>
<dbReference type="InterPro" id="IPR037147">
    <property type="entry name" value="Ribosomal_bL28_sf"/>
</dbReference>
<dbReference type="AlphaFoldDB" id="A0A098VTC3"/>
<dbReference type="HOGENOM" id="CLU_2062050_0_0_1"/>
<dbReference type="GeneID" id="25258868"/>
<sequence>MRPRITKQGTPVIQGILAGERVLHGYRFTKFSKTKRLFRPNVCEVSFFSEILNRSITFPVSGTALNRIEALGGIDNYLLKSKISDIAPDAIACKWRNFIAAVQTGAIKIGGGSHGTYLT</sequence>
<evidence type="ECO:0000256" key="1">
    <source>
        <dbReference type="ARBA" id="ARBA00008760"/>
    </source>
</evidence>
<evidence type="ECO:0000256" key="2">
    <source>
        <dbReference type="ARBA" id="ARBA00022980"/>
    </source>
</evidence>
<dbReference type="Pfam" id="PF00830">
    <property type="entry name" value="Ribosomal_L28"/>
    <property type="match status" value="1"/>
</dbReference>
<dbReference type="RefSeq" id="XP_013238664.1">
    <property type="nucleotide sequence ID" value="XM_013383210.1"/>
</dbReference>
<organism evidence="4 5">
    <name type="scientific">Mitosporidium daphniae</name>
    <dbReference type="NCBI Taxonomy" id="1485682"/>
    <lineage>
        <taxon>Eukaryota</taxon>
        <taxon>Fungi</taxon>
        <taxon>Fungi incertae sedis</taxon>
        <taxon>Microsporidia</taxon>
        <taxon>Mitosporidium</taxon>
    </lineage>
</organism>
<proteinExistence type="inferred from homology"/>
<dbReference type="SUPFAM" id="SSF143800">
    <property type="entry name" value="L28p-like"/>
    <property type="match status" value="1"/>
</dbReference>
<keyword evidence="2 4" id="KW-0689">Ribosomal protein</keyword>
<dbReference type="Gene3D" id="2.30.170.40">
    <property type="entry name" value="Ribosomal protein L28/L24"/>
    <property type="match status" value="1"/>
</dbReference>
<dbReference type="InterPro" id="IPR026569">
    <property type="entry name" value="Ribosomal_bL28"/>
</dbReference>
<dbReference type="PANTHER" id="PTHR13528:SF2">
    <property type="entry name" value="LARGE RIBOSOMAL SUBUNIT PROTEIN BL28M"/>
    <property type="match status" value="1"/>
</dbReference>
<comment type="caution">
    <text evidence="4">The sequence shown here is derived from an EMBL/GenBank/DDBJ whole genome shotgun (WGS) entry which is preliminary data.</text>
</comment>
<dbReference type="Proteomes" id="UP000029725">
    <property type="component" value="Unassembled WGS sequence"/>
</dbReference>
<dbReference type="GO" id="GO:1990904">
    <property type="term" value="C:ribonucleoprotein complex"/>
    <property type="evidence" value="ECO:0007669"/>
    <property type="project" value="UniProtKB-KW"/>
</dbReference>